<name>A0A937JP07_9ACTN</name>
<keyword evidence="1" id="KW-0732">Signal</keyword>
<accession>A0A937JP07</accession>
<feature type="chain" id="PRO_5037393478" evidence="1">
    <location>
        <begin position="43"/>
        <end position="262"/>
    </location>
</feature>
<organism evidence="3 4">
    <name type="scientific">Streptomyces actinomycinicus</name>
    <dbReference type="NCBI Taxonomy" id="1695166"/>
    <lineage>
        <taxon>Bacteria</taxon>
        <taxon>Bacillati</taxon>
        <taxon>Actinomycetota</taxon>
        <taxon>Actinomycetes</taxon>
        <taxon>Kitasatosporales</taxon>
        <taxon>Streptomycetaceae</taxon>
        <taxon>Streptomyces</taxon>
    </lineage>
</organism>
<dbReference type="Gene3D" id="1.10.530.10">
    <property type="match status" value="1"/>
</dbReference>
<dbReference type="EMBL" id="JAERRK010000022">
    <property type="protein sequence ID" value="MBL1086334.1"/>
    <property type="molecule type" value="Genomic_DNA"/>
</dbReference>
<sequence length="262" mass="27066">MPKNILSRAHSRVLTKQHKIAVAGVAALGTAAIALSATPSSAETVTTGAPAANTQVATGLALQNVKGTVTDQLAAENIKLDTFAAQKKAADQAVAKKAADQAAAKKAAEAAAKKAAAEAAAKAAAKKAAQERAAQQAAATRSVQRPQMQPVAAKTYANNLDGWIRQALDIMKSKGIPGSYNGLHKNIMRESSGNPNAINNWDINAINGIPSKGLLQVIPPTFQAYHVAGTSWNIYDPVANITAAANYAADKYGSIDNVNSAY</sequence>
<evidence type="ECO:0000313" key="3">
    <source>
        <dbReference type="EMBL" id="MBL1086334.1"/>
    </source>
</evidence>
<dbReference type="Pfam" id="PF01464">
    <property type="entry name" value="SLT"/>
    <property type="match status" value="1"/>
</dbReference>
<evidence type="ECO:0000313" key="4">
    <source>
        <dbReference type="Proteomes" id="UP000661858"/>
    </source>
</evidence>
<dbReference type="SUPFAM" id="SSF53955">
    <property type="entry name" value="Lysozyme-like"/>
    <property type="match status" value="1"/>
</dbReference>
<comment type="caution">
    <text evidence="3">The sequence shown here is derived from an EMBL/GenBank/DDBJ whole genome shotgun (WGS) entry which is preliminary data.</text>
</comment>
<keyword evidence="4" id="KW-1185">Reference proteome</keyword>
<gene>
    <name evidence="3" type="ORF">JK359_30965</name>
</gene>
<dbReference type="AlphaFoldDB" id="A0A937JP07"/>
<feature type="domain" description="Transglycosylase SLT" evidence="2">
    <location>
        <begin position="187"/>
        <end position="259"/>
    </location>
</feature>
<dbReference type="RefSeq" id="WP_201842633.1">
    <property type="nucleotide sequence ID" value="NZ_JAERRK010000022.1"/>
</dbReference>
<dbReference type="InterPro" id="IPR008258">
    <property type="entry name" value="Transglycosylase_SLT_dom_1"/>
</dbReference>
<reference evidence="3" key="1">
    <citation type="submission" date="2021-01" db="EMBL/GenBank/DDBJ databases">
        <title>WGS of actinomycetes isolated from Thailand.</title>
        <authorList>
            <person name="Thawai C."/>
        </authorList>
    </citation>
    <scope>NUCLEOTIDE SEQUENCE</scope>
    <source>
        <strain evidence="3">RCU-197</strain>
    </source>
</reference>
<dbReference type="InterPro" id="IPR023346">
    <property type="entry name" value="Lysozyme-like_dom_sf"/>
</dbReference>
<protein>
    <submittedName>
        <fullName evidence="3">Transglycosylase SLT domain-containing protein</fullName>
    </submittedName>
</protein>
<dbReference type="Proteomes" id="UP000661858">
    <property type="component" value="Unassembled WGS sequence"/>
</dbReference>
<evidence type="ECO:0000256" key="1">
    <source>
        <dbReference type="SAM" id="SignalP"/>
    </source>
</evidence>
<feature type="signal peptide" evidence="1">
    <location>
        <begin position="1"/>
        <end position="42"/>
    </location>
</feature>
<evidence type="ECO:0000259" key="2">
    <source>
        <dbReference type="Pfam" id="PF01464"/>
    </source>
</evidence>
<proteinExistence type="predicted"/>